<protein>
    <submittedName>
        <fullName evidence="1">MOSC domain-containing protein</fullName>
    </submittedName>
</protein>
<name>A0ACC6QU59_9ACTN</name>
<comment type="caution">
    <text evidence="1">The sequence shown here is derived from an EMBL/GenBank/DDBJ whole genome shotgun (WGS) entry which is preliminary data.</text>
</comment>
<organism evidence="1 2">
    <name type="scientific">Streptomyces pratisoli</name>
    <dbReference type="NCBI Taxonomy" id="3139917"/>
    <lineage>
        <taxon>Bacteria</taxon>
        <taxon>Bacillati</taxon>
        <taxon>Actinomycetota</taxon>
        <taxon>Actinomycetes</taxon>
        <taxon>Kitasatosporales</taxon>
        <taxon>Streptomycetaceae</taxon>
        <taxon>Streptomyces</taxon>
    </lineage>
</organism>
<proteinExistence type="predicted"/>
<evidence type="ECO:0000313" key="2">
    <source>
        <dbReference type="Proteomes" id="UP001375539"/>
    </source>
</evidence>
<gene>
    <name evidence="1" type="ORF">WKI58_36325</name>
</gene>
<sequence length="182" mass="19561">MGTAGRITTVSSNGEYTFTKPNRDSITLLAGLGVEGDIHSGVTVKHRSRIAQDPTQPNLRQVHLIHEELFDEVRDAGFEVRPGDLGENITTSGIDLLALPTGTVLRLGDEAVVEVTGLRNPCLQIDNFQQGLLKQVVGRDGDGNVVRRAGIMSVVRTGGVVRPGDTITVDLPDGPHRPLERV</sequence>
<keyword evidence="2" id="KW-1185">Reference proteome</keyword>
<evidence type="ECO:0000313" key="1">
    <source>
        <dbReference type="EMBL" id="MEJ8661909.1"/>
    </source>
</evidence>
<dbReference type="Proteomes" id="UP001375539">
    <property type="component" value="Unassembled WGS sequence"/>
</dbReference>
<reference evidence="1" key="1">
    <citation type="submission" date="2024-03" db="EMBL/GenBank/DDBJ databases">
        <title>Novel Streptomyces species of biotechnological and ecological value are a feature of Machair soil.</title>
        <authorList>
            <person name="Prole J.R."/>
            <person name="Goodfellow M."/>
            <person name="Allenby N."/>
            <person name="Ward A.C."/>
        </authorList>
    </citation>
    <scope>NUCLEOTIDE SEQUENCE</scope>
    <source>
        <strain evidence="1">MS1.AVA.4</strain>
    </source>
</reference>
<dbReference type="EMBL" id="JBBKAI010000002">
    <property type="protein sequence ID" value="MEJ8661909.1"/>
    <property type="molecule type" value="Genomic_DNA"/>
</dbReference>
<accession>A0ACC6QU59</accession>